<accession>A0ABN9Y5W3</accession>
<dbReference type="Proteomes" id="UP001189429">
    <property type="component" value="Unassembled WGS sequence"/>
</dbReference>
<protein>
    <recommendedName>
        <fullName evidence="3">C2H2-type domain-containing protein</fullName>
    </recommendedName>
</protein>
<name>A0ABN9Y5W3_9DINO</name>
<sequence length="57" mass="6346">EYDITGVDSAKLHKCESMLEDGSKCGRTFATVSALRAHQTFSKEPSHKMRSVLTSWS</sequence>
<reference evidence="1" key="1">
    <citation type="submission" date="2023-10" db="EMBL/GenBank/DDBJ databases">
        <authorList>
            <person name="Chen Y."/>
            <person name="Shah S."/>
            <person name="Dougan E. K."/>
            <person name="Thang M."/>
            <person name="Chan C."/>
        </authorList>
    </citation>
    <scope>NUCLEOTIDE SEQUENCE [LARGE SCALE GENOMIC DNA]</scope>
</reference>
<evidence type="ECO:0008006" key="3">
    <source>
        <dbReference type="Google" id="ProtNLM"/>
    </source>
</evidence>
<evidence type="ECO:0000313" key="2">
    <source>
        <dbReference type="Proteomes" id="UP001189429"/>
    </source>
</evidence>
<evidence type="ECO:0000313" key="1">
    <source>
        <dbReference type="EMBL" id="CAK0907965.1"/>
    </source>
</evidence>
<organism evidence="1 2">
    <name type="scientific">Prorocentrum cordatum</name>
    <dbReference type="NCBI Taxonomy" id="2364126"/>
    <lineage>
        <taxon>Eukaryota</taxon>
        <taxon>Sar</taxon>
        <taxon>Alveolata</taxon>
        <taxon>Dinophyceae</taxon>
        <taxon>Prorocentrales</taxon>
        <taxon>Prorocentraceae</taxon>
        <taxon>Prorocentrum</taxon>
    </lineage>
</organism>
<gene>
    <name evidence="1" type="ORF">PCOR1329_LOCUS82800</name>
</gene>
<comment type="caution">
    <text evidence="1">The sequence shown here is derived from an EMBL/GenBank/DDBJ whole genome shotgun (WGS) entry which is preliminary data.</text>
</comment>
<keyword evidence="2" id="KW-1185">Reference proteome</keyword>
<dbReference type="EMBL" id="CAUYUJ010021942">
    <property type="protein sequence ID" value="CAK0907965.1"/>
    <property type="molecule type" value="Genomic_DNA"/>
</dbReference>
<feature type="non-terminal residue" evidence="1">
    <location>
        <position position="1"/>
    </location>
</feature>
<proteinExistence type="predicted"/>